<dbReference type="Proteomes" id="UP001178508">
    <property type="component" value="Chromosome 13"/>
</dbReference>
<feature type="region of interest" description="Disordered" evidence="1">
    <location>
        <begin position="43"/>
        <end position="66"/>
    </location>
</feature>
<reference evidence="2" key="1">
    <citation type="submission" date="2023-08" db="EMBL/GenBank/DDBJ databases">
        <authorList>
            <person name="Alioto T."/>
            <person name="Alioto T."/>
            <person name="Gomez Garrido J."/>
        </authorList>
    </citation>
    <scope>NUCLEOTIDE SEQUENCE</scope>
</reference>
<gene>
    <name evidence="2" type="ORF">XNOV1_A025995</name>
</gene>
<dbReference type="AlphaFoldDB" id="A0AAV1GC94"/>
<evidence type="ECO:0000313" key="3">
    <source>
        <dbReference type="Proteomes" id="UP001178508"/>
    </source>
</evidence>
<sequence>MQKQLPFSCEIVETIEKPDSHTQRTQNLQISSSLYPQLAALKLDPDLDDNPPSHSSAPPPYNSATLNERREADSIRLQLQASSETARPEMPGPSQDSTTNIPSPIAHRLCNPIKTQPSTWLWLKHLDHKAQLCFFVVFFFFAHGLLRTSQPLHNICPNPTGTDWQRIAGEFPSADLPCKHITWEDESNVHRGRGHGHHKNWERKLQKDVCFLCGQSGH</sequence>
<keyword evidence="3" id="KW-1185">Reference proteome</keyword>
<organism evidence="2 3">
    <name type="scientific">Xyrichtys novacula</name>
    <name type="common">Pearly razorfish</name>
    <name type="synonym">Hemipteronotus novacula</name>
    <dbReference type="NCBI Taxonomy" id="13765"/>
    <lineage>
        <taxon>Eukaryota</taxon>
        <taxon>Metazoa</taxon>
        <taxon>Chordata</taxon>
        <taxon>Craniata</taxon>
        <taxon>Vertebrata</taxon>
        <taxon>Euteleostomi</taxon>
        <taxon>Actinopterygii</taxon>
        <taxon>Neopterygii</taxon>
        <taxon>Teleostei</taxon>
        <taxon>Neoteleostei</taxon>
        <taxon>Acanthomorphata</taxon>
        <taxon>Eupercaria</taxon>
        <taxon>Labriformes</taxon>
        <taxon>Labridae</taxon>
        <taxon>Xyrichtys</taxon>
    </lineage>
</organism>
<dbReference type="EMBL" id="OY660876">
    <property type="protein sequence ID" value="CAJ1069842.1"/>
    <property type="molecule type" value="Genomic_DNA"/>
</dbReference>
<feature type="region of interest" description="Disordered" evidence="1">
    <location>
        <begin position="82"/>
        <end position="105"/>
    </location>
</feature>
<proteinExistence type="predicted"/>
<accession>A0AAV1GC94</accession>
<evidence type="ECO:0000256" key="1">
    <source>
        <dbReference type="SAM" id="MobiDB-lite"/>
    </source>
</evidence>
<evidence type="ECO:0000313" key="2">
    <source>
        <dbReference type="EMBL" id="CAJ1069842.1"/>
    </source>
</evidence>
<name>A0AAV1GC94_XYRNO</name>
<protein>
    <submittedName>
        <fullName evidence="2">Uncharacterized protein LOC127360787</fullName>
    </submittedName>
</protein>